<dbReference type="AlphaFoldDB" id="A0A7J8MHP6"/>
<evidence type="ECO:0000256" key="2">
    <source>
        <dbReference type="ARBA" id="ARBA00022801"/>
    </source>
</evidence>
<proteinExistence type="predicted"/>
<dbReference type="Proteomes" id="UP000593572">
    <property type="component" value="Unassembled WGS sequence"/>
</dbReference>
<dbReference type="PANTHER" id="PTHR10161:SF14">
    <property type="entry name" value="TARTRATE-RESISTANT ACID PHOSPHATASE TYPE 5"/>
    <property type="match status" value="1"/>
</dbReference>
<dbReference type="EMBL" id="JABEZX010000008">
    <property type="protein sequence ID" value="MBA0564237.1"/>
    <property type="molecule type" value="Genomic_DNA"/>
</dbReference>
<evidence type="ECO:0000313" key="5">
    <source>
        <dbReference type="Proteomes" id="UP000593572"/>
    </source>
</evidence>
<dbReference type="Pfam" id="PF00149">
    <property type="entry name" value="Metallophos"/>
    <property type="match status" value="1"/>
</dbReference>
<keyword evidence="2" id="KW-0378">Hydrolase</keyword>
<protein>
    <recommendedName>
        <fullName evidence="3">Calcineurin-like phosphoesterase domain-containing protein</fullName>
    </recommendedName>
</protein>
<name>A0A7J8MHP6_9ROSI</name>
<dbReference type="PANTHER" id="PTHR10161">
    <property type="entry name" value="TARTRATE-RESISTANT ACID PHOSPHATASE TYPE 5"/>
    <property type="match status" value="1"/>
</dbReference>
<dbReference type="GO" id="GO:0016787">
    <property type="term" value="F:hydrolase activity"/>
    <property type="evidence" value="ECO:0007669"/>
    <property type="project" value="UniProtKB-KW"/>
</dbReference>
<keyword evidence="1" id="KW-0732">Signal</keyword>
<gene>
    <name evidence="4" type="ORF">Golob_009191</name>
</gene>
<comment type="caution">
    <text evidence="4">The sequence shown here is derived from an EMBL/GenBank/DDBJ whole genome shotgun (WGS) entry which is preliminary data.</text>
</comment>
<sequence>MDVDGKDWRKIKDRFCVTNWLLTWISLPTVLGNHDYRGDAEAQFSPFLRQIDSRWFCLRSFIVNADLAEIIFVDTTPLVKSYFLNSDNPTYDWRGVIPRKRYITNLLKHCAHDVEADHMVMGSDKYKIVLGSKLVYTYLCMKIHGFCIGFGACIKRINAKWKIVVGHHAIRSIGFHGDIEELVNYLLPILKANNVDFYINGHDH</sequence>
<evidence type="ECO:0000259" key="3">
    <source>
        <dbReference type="Pfam" id="PF00149"/>
    </source>
</evidence>
<keyword evidence="5" id="KW-1185">Reference proteome</keyword>
<dbReference type="Gene3D" id="3.60.21.10">
    <property type="match status" value="2"/>
</dbReference>
<reference evidence="4 5" key="1">
    <citation type="journal article" date="2019" name="Genome Biol. Evol.">
        <title>Insights into the evolution of the New World diploid cottons (Gossypium, subgenus Houzingenia) based on genome sequencing.</title>
        <authorList>
            <person name="Grover C.E."/>
            <person name="Arick M.A. 2nd"/>
            <person name="Thrash A."/>
            <person name="Conover J.L."/>
            <person name="Sanders W.S."/>
            <person name="Peterson D.G."/>
            <person name="Frelichowski J.E."/>
            <person name="Scheffler J.A."/>
            <person name="Scheffler B.E."/>
            <person name="Wendel J.F."/>
        </authorList>
    </citation>
    <scope>NUCLEOTIDE SEQUENCE [LARGE SCALE GENOMIC DNA]</scope>
    <source>
        <strain evidence="4">157</strain>
        <tissue evidence="4">Leaf</tissue>
    </source>
</reference>
<dbReference type="InterPro" id="IPR004843">
    <property type="entry name" value="Calcineurin-like_PHP"/>
</dbReference>
<dbReference type="InterPro" id="IPR029052">
    <property type="entry name" value="Metallo-depent_PP-like"/>
</dbReference>
<organism evidence="4 5">
    <name type="scientific">Gossypium lobatum</name>
    <dbReference type="NCBI Taxonomy" id="34289"/>
    <lineage>
        <taxon>Eukaryota</taxon>
        <taxon>Viridiplantae</taxon>
        <taxon>Streptophyta</taxon>
        <taxon>Embryophyta</taxon>
        <taxon>Tracheophyta</taxon>
        <taxon>Spermatophyta</taxon>
        <taxon>Magnoliopsida</taxon>
        <taxon>eudicotyledons</taxon>
        <taxon>Gunneridae</taxon>
        <taxon>Pentapetalae</taxon>
        <taxon>rosids</taxon>
        <taxon>malvids</taxon>
        <taxon>Malvales</taxon>
        <taxon>Malvaceae</taxon>
        <taxon>Malvoideae</taxon>
        <taxon>Gossypium</taxon>
    </lineage>
</organism>
<feature type="domain" description="Calcineurin-like phosphoesterase" evidence="3">
    <location>
        <begin position="28"/>
        <end position="204"/>
    </location>
</feature>
<evidence type="ECO:0000313" key="4">
    <source>
        <dbReference type="EMBL" id="MBA0564237.1"/>
    </source>
</evidence>
<evidence type="ECO:0000256" key="1">
    <source>
        <dbReference type="ARBA" id="ARBA00022729"/>
    </source>
</evidence>
<dbReference type="InterPro" id="IPR051558">
    <property type="entry name" value="Metallophosphoesterase_PAP"/>
</dbReference>
<accession>A0A7J8MHP6</accession>
<dbReference type="SUPFAM" id="SSF56300">
    <property type="entry name" value="Metallo-dependent phosphatases"/>
    <property type="match status" value="1"/>
</dbReference>